<dbReference type="InParanoid" id="A0A7N8X7Q3"/>
<dbReference type="AlphaFoldDB" id="A0A7N8X7Q3"/>
<protein>
    <submittedName>
        <fullName evidence="1">Uncharacterized protein</fullName>
    </submittedName>
</protein>
<accession>A0A7N8X7Q3</accession>
<sequence length="83" mass="9021">MDQNWDESVKYDKILNIDNKQSSVNVLFLSQTKSHLVKKCSVLMVHSRCILPTCATANLGASLHTGDEAAGKATTDPFGNGKK</sequence>
<dbReference type="GeneTree" id="ENSGT01150000288759"/>
<keyword evidence="2" id="KW-1185">Reference proteome</keyword>
<dbReference type="Proteomes" id="UP000261640">
    <property type="component" value="Unplaced"/>
</dbReference>
<dbReference type="Ensembl" id="ENSMAMT00000054607.1">
    <property type="protein sequence ID" value="ENSMAMP00000046838.1"/>
    <property type="gene ID" value="ENSMAMG00000025000.1"/>
</dbReference>
<organism evidence="1 2">
    <name type="scientific">Mastacembelus armatus</name>
    <name type="common">zig-zag eel</name>
    <dbReference type="NCBI Taxonomy" id="205130"/>
    <lineage>
        <taxon>Eukaryota</taxon>
        <taxon>Metazoa</taxon>
        <taxon>Chordata</taxon>
        <taxon>Craniata</taxon>
        <taxon>Vertebrata</taxon>
        <taxon>Euteleostomi</taxon>
        <taxon>Actinopterygii</taxon>
        <taxon>Neopterygii</taxon>
        <taxon>Teleostei</taxon>
        <taxon>Neoteleostei</taxon>
        <taxon>Acanthomorphata</taxon>
        <taxon>Anabantaria</taxon>
        <taxon>Synbranchiformes</taxon>
        <taxon>Mastacembelidae</taxon>
        <taxon>Mastacembelus</taxon>
    </lineage>
</organism>
<reference evidence="1" key="2">
    <citation type="submission" date="2025-09" db="UniProtKB">
        <authorList>
            <consortium name="Ensembl"/>
        </authorList>
    </citation>
    <scope>IDENTIFICATION</scope>
</reference>
<reference evidence="1" key="1">
    <citation type="submission" date="2025-08" db="UniProtKB">
        <authorList>
            <consortium name="Ensembl"/>
        </authorList>
    </citation>
    <scope>IDENTIFICATION</scope>
</reference>
<evidence type="ECO:0000313" key="2">
    <source>
        <dbReference type="Proteomes" id="UP000261640"/>
    </source>
</evidence>
<name>A0A7N8X7Q3_9TELE</name>
<proteinExistence type="predicted"/>
<evidence type="ECO:0000313" key="1">
    <source>
        <dbReference type="Ensembl" id="ENSMAMP00000046838.1"/>
    </source>
</evidence>